<feature type="compositionally biased region" description="Polar residues" evidence="9">
    <location>
        <begin position="122"/>
        <end position="131"/>
    </location>
</feature>
<feature type="compositionally biased region" description="Polar residues" evidence="9">
    <location>
        <begin position="744"/>
        <end position="765"/>
    </location>
</feature>
<protein>
    <recommendedName>
        <fullName evidence="8">Netrin receptor UNC5</fullName>
    </recommendedName>
</protein>
<dbReference type="PROSITE" id="PS51145">
    <property type="entry name" value="ZU5"/>
    <property type="match status" value="1"/>
</dbReference>
<evidence type="ECO:0000256" key="5">
    <source>
        <dbReference type="ARBA" id="ARBA00023170"/>
    </source>
</evidence>
<dbReference type="InterPro" id="IPR036179">
    <property type="entry name" value="Ig-like_dom_sf"/>
</dbReference>
<reference evidence="12" key="3">
    <citation type="journal article" date="2013" name="Nucleic Acids Res.">
        <title>The genome of Anopheles darlingi, the main neotropical malaria vector.</title>
        <authorList>
            <person name="Marinotti O."/>
            <person name="Cerqueira G.C."/>
            <person name="de Almeida L.G."/>
            <person name="Ferro M.I."/>
            <person name="Loreto E.L."/>
            <person name="Zaha A."/>
            <person name="Teixeira S.M."/>
            <person name="Wespiser A.R."/>
            <person name="Almeida E Silva A."/>
            <person name="Schlindwein A.D."/>
            <person name="Pacheco A.C."/>
            <person name="Silva A.L."/>
            <person name="Graveley B.R."/>
            <person name="Walenz B.P."/>
            <person name="Lima Bde A."/>
            <person name="Ribeiro C.A."/>
            <person name="Nunes-Silva C.G."/>
            <person name="de Carvalho C.R."/>
            <person name="Soares C.M."/>
            <person name="de Menezes C.B."/>
            <person name="Matiolli C."/>
            <person name="Caffrey D."/>
            <person name="Araujo D.A."/>
            <person name="de Oliveira D.M."/>
            <person name="Golenbock D."/>
            <person name="Grisard E.C."/>
            <person name="Fantinatti-Garboggini F."/>
            <person name="de Carvalho F.M."/>
            <person name="Barcellos F.G."/>
            <person name="Prosdocimi F."/>
            <person name="May G."/>
            <person name="Azevedo Junior G.M."/>
            <person name="Guimaraes G.M."/>
            <person name="Goldman G.H."/>
            <person name="Padilha I.Q."/>
            <person name="Batista Jda S."/>
            <person name="Ferro J.A."/>
            <person name="Ribeiro J.M."/>
            <person name="Fietto J.L."/>
            <person name="Dabbas K.M."/>
            <person name="Cerdeira L."/>
            <person name="Agnez-Lima L.F."/>
            <person name="Brocchi M."/>
            <person name="de Carvalho M.O."/>
            <person name="Teixeira Mde M."/>
            <person name="Diniz Maia Mde M."/>
            <person name="Goldman M.H."/>
            <person name="Cruz Schneider M.P."/>
            <person name="Felipe M.S."/>
            <person name="Hungria M."/>
            <person name="Nicolas M.F."/>
            <person name="Pereira M."/>
            <person name="Montes M.A."/>
            <person name="Cantao M.E."/>
            <person name="Vincentz M."/>
            <person name="Rafael M.S."/>
            <person name="Silverman N."/>
            <person name="Stoco P.H."/>
            <person name="Souza R.C."/>
            <person name="Vicentini R."/>
            <person name="Gazzinelli R.T."/>
            <person name="Neves Rde O."/>
            <person name="Silva R."/>
            <person name="Astolfi-Filho S."/>
            <person name="Maciel T.E."/>
            <person name="Urmenyi T.P."/>
            <person name="Tadei W.P."/>
            <person name="Camargo E.P."/>
            <person name="de Vasconcelos A.T."/>
        </authorList>
    </citation>
    <scope>NUCLEOTIDE SEQUENCE</scope>
</reference>
<dbReference type="VEuPathDB" id="VectorBase:ADAR2_000587"/>
<gene>
    <name evidence="12" type="ORF">AND_002797</name>
</gene>
<reference evidence="13" key="4">
    <citation type="submission" date="2015-06" db="UniProtKB">
        <authorList>
            <consortium name="EnsemblMetazoa"/>
        </authorList>
    </citation>
    <scope>IDENTIFICATION</scope>
</reference>
<dbReference type="InterPro" id="IPR037936">
    <property type="entry name" value="UNC5A-D"/>
</dbReference>
<dbReference type="Pfam" id="PF08205">
    <property type="entry name" value="C2-set_2"/>
    <property type="match status" value="1"/>
</dbReference>
<dbReference type="Gene3D" id="2.60.220.30">
    <property type="match status" value="1"/>
</dbReference>
<dbReference type="OMA" id="LMVPNTG"/>
<dbReference type="SMART" id="SM00218">
    <property type="entry name" value="ZU5"/>
    <property type="match status" value="1"/>
</dbReference>
<keyword evidence="7 8" id="KW-0393">Immunoglobulin domain</keyword>
<feature type="compositionally biased region" description="Polar residues" evidence="9">
    <location>
        <begin position="717"/>
        <end position="729"/>
    </location>
</feature>
<reference evidence="12" key="2">
    <citation type="submission" date="2010-05" db="EMBL/GenBank/DDBJ databases">
        <authorList>
            <person name="Almeida L.G."/>
            <person name="Nicolas M.F."/>
            <person name="Souza R.C."/>
            <person name="Vasconcelos A.T.R."/>
        </authorList>
    </citation>
    <scope>NUCLEOTIDE SEQUENCE</scope>
</reference>
<evidence type="ECO:0000256" key="8">
    <source>
        <dbReference type="RuleBase" id="RU367033"/>
    </source>
</evidence>
<feature type="compositionally biased region" description="Acidic residues" evidence="9">
    <location>
        <begin position="330"/>
        <end position="357"/>
    </location>
</feature>
<comment type="similarity">
    <text evidence="8">Belongs to the unc-5 family.</text>
</comment>
<keyword evidence="8" id="KW-1133">Transmembrane helix</keyword>
<dbReference type="EnsemblMetazoa" id="ADAC002797-RA">
    <property type="protein sequence ID" value="ADAC002797-PA"/>
    <property type="gene ID" value="ADAC002797"/>
</dbReference>
<dbReference type="InterPro" id="IPR007110">
    <property type="entry name" value="Ig-like_dom"/>
</dbReference>
<accession>W5JMV2</accession>
<keyword evidence="8" id="KW-0217">Developmental protein</keyword>
<feature type="region of interest" description="Disordered" evidence="9">
    <location>
        <begin position="122"/>
        <end position="377"/>
    </location>
</feature>
<comment type="subcellular location">
    <subcellularLocation>
        <location evidence="8">Cell membrane</location>
        <topology evidence="8">Single-pass type I membrane protein</topology>
    </subcellularLocation>
    <subcellularLocation>
        <location evidence="1">Membrane</location>
        <topology evidence="1">Single-pass type I membrane protein</topology>
    </subcellularLocation>
</comment>
<feature type="compositionally biased region" description="Polar residues" evidence="9">
    <location>
        <begin position="162"/>
        <end position="171"/>
    </location>
</feature>
<dbReference type="Proteomes" id="UP000000673">
    <property type="component" value="Unassembled WGS sequence"/>
</dbReference>
<proteinExistence type="inferred from homology"/>
<dbReference type="STRING" id="43151.W5JMV2"/>
<dbReference type="InterPro" id="IPR013783">
    <property type="entry name" value="Ig-like_fold"/>
</dbReference>
<evidence type="ECO:0000256" key="9">
    <source>
        <dbReference type="SAM" id="MobiDB-lite"/>
    </source>
</evidence>
<sequence length="1088" mass="120375">MPLPRTPLLVDDVDRTRQGGYDANSNLRRQWNDNGINWRTDGGSFLCNNIPTLLPAQLIRTTTSTLGSRRGSLRLRQKLRTMKILCKLSHFLNLFFIAGPLLGPVAVAGEERVDLKNLAQNTSHSSRFVTSSGGGGGHERHQLEFDDFEGFGSSGGPRRSSQTQRTALNQSRDTVRTKDRRKTNHRHETFFPFGDDGEVGQDPKSENNQAEMKVFHPRRASGAVTTGKEQESVSRDATGDDVVDAAKEDDYYDTVAAGVDDNYEDEKIIKPASSSSSSSSSSATLDSFFDGSRSDTSSARAFENRNGVPKAVDDGLKNGASIHGVHGDRDEQDSNADDEDDDDDEDEDDDEEEEDGEASYGEDVLPPSEAFGTFGGRSGDGLKVEEAPYFLVEPQSTYVIRSKPAVLKCKAANTLQIHFKCSGSIKPPPSVEESHVDPHSGVHFQEVTATISRDLVYEYFGKLPFKCECHAWSPRGKAVSQPASIVVAYLKKHFDLAETKIRAEAGEKLEIKCVAPKGYPKPQITWQKNNFNITASPLLTFTTDGNIVITSVSLQLAALMEDHDEQDSSAYGCHGKDLQTIVCRGGECKIDDTASDWIFYLGLGFIVTLCLTFLVFLLHIRHRQKIPTYSITRTSPDQHTYTHEFQKKLTHSSNAPDINIRVNGYEYSNGSTMEAPKIPSQNVPLLLTRSVSEHHYDEPQFASMQTMQVASKKDETSNIYSQQKQTGTVSHPHHYHQYHAVPEQQNHLQRQMASPAIQSQKGQYRSTESLSAASNTNTSNSTYAIATTDSLDTSSSNEAMYKSNSARQVVTGDGGWLELEHLQTSLSIPEGAIPAALKINVFLAVMYDSKDTILVENQVTHISPTVVCGPAKSNFSKPLIIKVPHCAEDITGWKVSLFYKEEVTNCWKKIASSENDVPSPQAYIQLDPHSAYIMTRKLGKYILGGESLVPEVAVTKRLKIVMFGPARKPETDFNIRAYVLEDYPSALEHCTAIEARLGYFQIGQSSAFHFANSKEAMTLRINCSGGWTTVADCAVQKIPFNHIWKNMSILHCEFLLQKLISEMPCLRLELSAEQENGTKVLITSVAFS</sequence>
<evidence type="ECO:0000259" key="10">
    <source>
        <dbReference type="PROSITE" id="PS50835"/>
    </source>
</evidence>
<dbReference type="InterPro" id="IPR013162">
    <property type="entry name" value="CD80_C2-set"/>
</dbReference>
<keyword evidence="8" id="KW-0812">Transmembrane</keyword>
<feature type="region of interest" description="Disordered" evidence="9">
    <location>
        <begin position="744"/>
        <end position="777"/>
    </location>
</feature>
<keyword evidence="14" id="KW-1185">Reference proteome</keyword>
<dbReference type="GO" id="GO:0005042">
    <property type="term" value="F:netrin receptor activity"/>
    <property type="evidence" value="ECO:0007669"/>
    <property type="project" value="UniProtKB-UniRule"/>
</dbReference>
<dbReference type="InterPro" id="IPR057755">
    <property type="entry name" value="UNC5A-D-like_N"/>
</dbReference>
<evidence type="ECO:0000259" key="11">
    <source>
        <dbReference type="PROSITE" id="PS51145"/>
    </source>
</evidence>
<dbReference type="VEuPathDB" id="VectorBase:ADAC002797"/>
<evidence type="ECO:0000256" key="4">
    <source>
        <dbReference type="ARBA" id="ARBA00023157"/>
    </source>
</evidence>
<dbReference type="GO" id="GO:0005886">
    <property type="term" value="C:plasma membrane"/>
    <property type="evidence" value="ECO:0007669"/>
    <property type="project" value="UniProtKB-SubCell"/>
</dbReference>
<evidence type="ECO:0000256" key="3">
    <source>
        <dbReference type="ARBA" id="ARBA00023136"/>
    </source>
</evidence>
<dbReference type="PANTHER" id="PTHR12582">
    <property type="entry name" value="NETRIN RECEPTOR UNC5"/>
    <property type="match status" value="1"/>
</dbReference>
<organism evidence="12">
    <name type="scientific">Anopheles darlingi</name>
    <name type="common">Mosquito</name>
    <dbReference type="NCBI Taxonomy" id="43151"/>
    <lineage>
        <taxon>Eukaryota</taxon>
        <taxon>Metazoa</taxon>
        <taxon>Ecdysozoa</taxon>
        <taxon>Arthropoda</taxon>
        <taxon>Hexapoda</taxon>
        <taxon>Insecta</taxon>
        <taxon>Pterygota</taxon>
        <taxon>Neoptera</taxon>
        <taxon>Endopterygota</taxon>
        <taxon>Diptera</taxon>
        <taxon>Nematocera</taxon>
        <taxon>Culicoidea</taxon>
        <taxon>Culicidae</taxon>
        <taxon>Anophelinae</taxon>
        <taxon>Anopheles</taxon>
    </lineage>
</organism>
<feature type="domain" description="Ig-like" evidence="10">
    <location>
        <begin position="482"/>
        <end position="573"/>
    </location>
</feature>
<evidence type="ECO:0000313" key="13">
    <source>
        <dbReference type="EnsemblMetazoa" id="ADAC002797-PA"/>
    </source>
</evidence>
<keyword evidence="6" id="KW-0325">Glycoprotein</keyword>
<dbReference type="AlphaFoldDB" id="W5JMV2"/>
<dbReference type="FunCoup" id="W5JMV2">
    <property type="interactions" value="196"/>
</dbReference>
<keyword evidence="5 8" id="KW-0675">Receptor</keyword>
<feature type="compositionally biased region" description="Low complexity" evidence="9">
    <location>
        <begin position="766"/>
        <end position="777"/>
    </location>
</feature>
<name>W5JMV2_ANODA</name>
<dbReference type="InterPro" id="IPR033772">
    <property type="entry name" value="UPA"/>
</dbReference>
<keyword evidence="3 8" id="KW-0472">Membrane</keyword>
<comment type="function">
    <text evidence="8">Receptor for netrin required for axon guidance. Mediates axon repulsion of neuronal growth cones in the developing nervous system upon ligand binding.</text>
</comment>
<reference evidence="12 14" key="1">
    <citation type="journal article" date="2010" name="BMC Genomics">
        <title>Combination of measures distinguishes pre-miRNAs from other stem-loops in the genome of the newly sequenced Anopheles darlingi.</title>
        <authorList>
            <person name="Mendes N.D."/>
            <person name="Freitas A.T."/>
            <person name="Vasconcelos A.T."/>
            <person name="Sagot M.F."/>
        </authorList>
    </citation>
    <scope>NUCLEOTIDE SEQUENCE</scope>
</reference>
<dbReference type="eggNOG" id="KOG1480">
    <property type="taxonomic scope" value="Eukaryota"/>
</dbReference>
<dbReference type="Gene3D" id="2.60.40.10">
    <property type="entry name" value="Immunoglobulins"/>
    <property type="match status" value="2"/>
</dbReference>
<evidence type="ECO:0000256" key="7">
    <source>
        <dbReference type="ARBA" id="ARBA00023319"/>
    </source>
</evidence>
<dbReference type="Pfam" id="PF17217">
    <property type="entry name" value="UPA"/>
    <property type="match status" value="1"/>
</dbReference>
<dbReference type="InterPro" id="IPR000906">
    <property type="entry name" value="ZU5_dom"/>
</dbReference>
<feature type="transmembrane region" description="Helical" evidence="8">
    <location>
        <begin position="597"/>
        <end position="618"/>
    </location>
</feature>
<dbReference type="HOGENOM" id="CLU_279018_0_0_1"/>
<feature type="domain" description="ZU5" evidence="11">
    <location>
        <begin position="804"/>
        <end position="938"/>
    </location>
</feature>
<dbReference type="PANTHER" id="PTHR12582:SF47">
    <property type="entry name" value="NETRIN RECEPTOR UNC-5"/>
    <property type="match status" value="1"/>
</dbReference>
<feature type="compositionally biased region" description="Low complexity" evidence="9">
    <location>
        <begin position="273"/>
        <end position="282"/>
    </location>
</feature>
<evidence type="ECO:0000256" key="1">
    <source>
        <dbReference type="ARBA" id="ARBA00004479"/>
    </source>
</evidence>
<keyword evidence="4" id="KW-1015">Disulfide bond</keyword>
<dbReference type="Pfam" id="PF00791">
    <property type="entry name" value="ZU5"/>
    <property type="match status" value="1"/>
</dbReference>
<evidence type="ECO:0000313" key="12">
    <source>
        <dbReference type="EMBL" id="ETN65436.1"/>
    </source>
</evidence>
<dbReference type="GO" id="GO:0008045">
    <property type="term" value="P:motor neuron axon guidance"/>
    <property type="evidence" value="ECO:0007669"/>
    <property type="project" value="TreeGrafter"/>
</dbReference>
<evidence type="ECO:0000256" key="6">
    <source>
        <dbReference type="ARBA" id="ARBA00023180"/>
    </source>
</evidence>
<dbReference type="Pfam" id="PF25609">
    <property type="entry name" value="Unc5_NetrinR_N"/>
    <property type="match status" value="1"/>
</dbReference>
<feature type="compositionally biased region" description="Basic and acidic residues" evidence="9">
    <location>
        <begin position="228"/>
        <end position="249"/>
    </location>
</feature>
<dbReference type="SUPFAM" id="SSF48726">
    <property type="entry name" value="Immunoglobulin"/>
    <property type="match status" value="1"/>
</dbReference>
<feature type="region of interest" description="Disordered" evidence="9">
    <location>
        <begin position="707"/>
        <end position="731"/>
    </location>
</feature>
<evidence type="ECO:0000313" key="14">
    <source>
        <dbReference type="Proteomes" id="UP000000673"/>
    </source>
</evidence>
<dbReference type="EMBL" id="ADMH02000653">
    <property type="protein sequence ID" value="ETN65436.1"/>
    <property type="molecule type" value="Genomic_DNA"/>
</dbReference>
<dbReference type="PROSITE" id="PS50835">
    <property type="entry name" value="IG_LIKE"/>
    <property type="match status" value="1"/>
</dbReference>
<keyword evidence="2" id="KW-0732">Signal</keyword>
<evidence type="ECO:0000256" key="2">
    <source>
        <dbReference type="ARBA" id="ARBA00022729"/>
    </source>
</evidence>